<gene>
    <name evidence="9" type="ORF">G5B36_22435</name>
    <name evidence="8" type="ORF">L0N08_21035</name>
</gene>
<accession>A0AAX1SEF9</accession>
<dbReference type="InterPro" id="IPR023827">
    <property type="entry name" value="Peptidase_S8_Asp-AS"/>
</dbReference>
<feature type="domain" description="Peptidase S8/S53" evidence="7">
    <location>
        <begin position="96"/>
        <end position="312"/>
    </location>
</feature>
<dbReference type="InterPro" id="IPR050131">
    <property type="entry name" value="Peptidase_S8_subtilisin-like"/>
</dbReference>
<evidence type="ECO:0000313" key="8">
    <source>
        <dbReference type="EMBL" id="MCG4747914.1"/>
    </source>
</evidence>
<proteinExistence type="inferred from homology"/>
<dbReference type="SUPFAM" id="SSF52743">
    <property type="entry name" value="Subtilisin-like"/>
    <property type="match status" value="1"/>
</dbReference>
<comment type="similarity">
    <text evidence="1 6">Belongs to the peptidase S8 family.</text>
</comment>
<evidence type="ECO:0000256" key="5">
    <source>
        <dbReference type="PIRSR" id="PIRSR615500-1"/>
    </source>
</evidence>
<dbReference type="InterPro" id="IPR034045">
    <property type="entry name" value="Pep_S8_CspA-like"/>
</dbReference>
<protein>
    <submittedName>
        <fullName evidence="8">S8 family peptidase</fullName>
    </submittedName>
</protein>
<dbReference type="InterPro" id="IPR015500">
    <property type="entry name" value="Peptidase_S8_subtilisin-rel"/>
</dbReference>
<dbReference type="InterPro" id="IPR036852">
    <property type="entry name" value="Peptidase_S8/S53_dom_sf"/>
</dbReference>
<dbReference type="PROSITE" id="PS00136">
    <property type="entry name" value="SUBTILASE_ASP"/>
    <property type="match status" value="1"/>
</dbReference>
<dbReference type="Proteomes" id="UP001299608">
    <property type="component" value="Unassembled WGS sequence"/>
</dbReference>
<reference evidence="8" key="3">
    <citation type="submission" date="2022-01" db="EMBL/GenBank/DDBJ databases">
        <title>Collection of gut derived symbiotic bacterial strains cultured from healthy donors.</title>
        <authorList>
            <person name="Lin H."/>
            <person name="Kohout C."/>
            <person name="Waligurski E."/>
            <person name="Pamer E.G."/>
        </authorList>
    </citation>
    <scope>NUCLEOTIDE SEQUENCE</scope>
    <source>
        <strain evidence="8">DFI.6.55</strain>
    </source>
</reference>
<evidence type="ECO:0000256" key="3">
    <source>
        <dbReference type="ARBA" id="ARBA00022801"/>
    </source>
</evidence>
<dbReference type="Gene3D" id="3.40.50.200">
    <property type="entry name" value="Peptidase S8/S53 domain"/>
    <property type="match status" value="1"/>
</dbReference>
<evidence type="ECO:0000313" key="11">
    <source>
        <dbReference type="Proteomes" id="UP001299608"/>
    </source>
</evidence>
<evidence type="ECO:0000313" key="9">
    <source>
        <dbReference type="EMBL" id="NSJ51446.1"/>
    </source>
</evidence>
<dbReference type="PIRSF" id="PIRSF037894">
    <property type="entry name" value="Subtilisin_rel_CspABC"/>
    <property type="match status" value="1"/>
</dbReference>
<feature type="active site" description="Charge relay system" evidence="5 6">
    <location>
        <position position="184"/>
    </location>
</feature>
<feature type="domain" description="Peptidase S8/S53" evidence="7">
    <location>
        <begin position="444"/>
        <end position="585"/>
    </location>
</feature>
<dbReference type="PROSITE" id="PS51892">
    <property type="entry name" value="SUBTILASE"/>
    <property type="match status" value="1"/>
</dbReference>
<sequence length="598" mass="63948">MADCPFNPASESIADFIYRYGSQQQIVGNPEDIPCIDYVSPDYSIIYTPLDTVLPISLRRYSYYSVPGLFSLLDSSSMEVSGITSTFASPALGNRGRGVLIGFIDTGIDYTNPLFQNPDGTTRISSIWDQSLPEDRDILPPGVPDRYPGSGASYGTEYTREQINAALASDTPLALVPSTDTNGHGTFLAGIAAGGSLPAQDFTGAAPESELVVVKLKPAKQYLRDFYLVRSDAEAYQENDIMMGIKYLRVEAYRLKKPMVILLGLGSNLGSHEGTSPLSITLQDISRSLGAATVIAAGNETGLGHHYEGTIPGGQEFDDVEIRVGQPESELGFVVELWASTADTYSVGFISPSGEIISRIPIIAGNETSIPFLLEPTVITVNYQLIESGSGKQLIFMRFQAPTTGIWKIRVFNTQYLTGLFHLWLPSQGLISDETVFLTPNPYTTITMPGNTASPITVGAYNHLNNSIYIHSSRGYTVGGLIKPDIAAPGVNISGPAVGRGIGSAGTAAGRGTGSAGTAAVPMTTRTGTSVAAAHVAGAVANLLSWGIVEGHNITMSEASIKAYLIRGARRNPALSYPNREWGYGALDLYETFLRLRE</sequence>
<dbReference type="InterPro" id="IPR017310">
    <property type="entry name" value="Pept_S8A_subtilisin_clostridia"/>
</dbReference>
<evidence type="ECO:0000313" key="10">
    <source>
        <dbReference type="Proteomes" id="UP000669239"/>
    </source>
</evidence>
<evidence type="ECO:0000256" key="4">
    <source>
        <dbReference type="ARBA" id="ARBA00022825"/>
    </source>
</evidence>
<evidence type="ECO:0000256" key="6">
    <source>
        <dbReference type="PROSITE-ProRule" id="PRU01240"/>
    </source>
</evidence>
<keyword evidence="4 6" id="KW-0720">Serine protease</keyword>
<comment type="caution">
    <text evidence="8">The sequence shown here is derived from an EMBL/GenBank/DDBJ whole genome shotgun (WGS) entry which is preliminary data.</text>
</comment>
<evidence type="ECO:0000256" key="2">
    <source>
        <dbReference type="ARBA" id="ARBA00022670"/>
    </source>
</evidence>
<dbReference type="GO" id="GO:0006508">
    <property type="term" value="P:proteolysis"/>
    <property type="evidence" value="ECO:0007669"/>
    <property type="project" value="UniProtKB-KW"/>
</dbReference>
<dbReference type="Proteomes" id="UP000669239">
    <property type="component" value="Unassembled WGS sequence"/>
</dbReference>
<dbReference type="InterPro" id="IPR000209">
    <property type="entry name" value="Peptidase_S8/S53_dom"/>
</dbReference>
<evidence type="ECO:0000256" key="1">
    <source>
        <dbReference type="ARBA" id="ARBA00011073"/>
    </source>
</evidence>
<name>A0AAX1SEF9_9FIRM</name>
<evidence type="ECO:0000259" key="7">
    <source>
        <dbReference type="Pfam" id="PF00082"/>
    </source>
</evidence>
<keyword evidence="2 6" id="KW-0645">Protease</keyword>
<dbReference type="AlphaFoldDB" id="A0AAX1SEF9"/>
<dbReference type="PRINTS" id="PR00723">
    <property type="entry name" value="SUBTILISIN"/>
</dbReference>
<dbReference type="PANTHER" id="PTHR43806">
    <property type="entry name" value="PEPTIDASE S8"/>
    <property type="match status" value="1"/>
</dbReference>
<dbReference type="CDD" id="cd07478">
    <property type="entry name" value="Peptidases_S8_CspA-like"/>
    <property type="match status" value="1"/>
</dbReference>
<reference evidence="9 10" key="1">
    <citation type="journal article" date="2020" name="Cell Host Microbe">
        <title>Functional and Genomic Variation between Human-Derived Isolates of Lachnospiraceae Reveals Inter- and Intra-Species Diversity.</title>
        <authorList>
            <person name="Sorbara M.T."/>
            <person name="Littmann E.R."/>
            <person name="Fontana E."/>
            <person name="Moody T.U."/>
            <person name="Kohout C.E."/>
            <person name="Gjonbalaj M."/>
            <person name="Eaton V."/>
            <person name="Seok R."/>
            <person name="Leiner I.M."/>
            <person name="Pamer E.G."/>
        </authorList>
    </citation>
    <scope>NUCLEOTIDE SEQUENCE [LARGE SCALE GENOMIC DNA]</scope>
    <source>
        <strain evidence="9 10">MSK.1.17</strain>
    </source>
</reference>
<organism evidence="8 11">
    <name type="scientific">Enterocloster aldenensis</name>
    <dbReference type="NCBI Taxonomy" id="358742"/>
    <lineage>
        <taxon>Bacteria</taxon>
        <taxon>Bacillati</taxon>
        <taxon>Bacillota</taxon>
        <taxon>Clostridia</taxon>
        <taxon>Lachnospirales</taxon>
        <taxon>Lachnospiraceae</taxon>
        <taxon>Enterocloster</taxon>
    </lineage>
</organism>
<keyword evidence="3 6" id="KW-0378">Hydrolase</keyword>
<dbReference type="PANTHER" id="PTHR43806:SF11">
    <property type="entry name" value="CEREVISIN-RELATED"/>
    <property type="match status" value="1"/>
</dbReference>
<dbReference type="Gene3D" id="2.60.120.1290">
    <property type="match status" value="1"/>
</dbReference>
<dbReference type="EMBL" id="JAKNGE010000030">
    <property type="protein sequence ID" value="MCG4747914.1"/>
    <property type="molecule type" value="Genomic_DNA"/>
</dbReference>
<keyword evidence="10" id="KW-1185">Reference proteome</keyword>
<feature type="active site" description="Charge relay system" evidence="5 6">
    <location>
        <position position="530"/>
    </location>
</feature>
<dbReference type="EMBL" id="JAAITT010000041">
    <property type="protein sequence ID" value="NSJ51446.1"/>
    <property type="molecule type" value="Genomic_DNA"/>
</dbReference>
<dbReference type="GO" id="GO:0004252">
    <property type="term" value="F:serine-type endopeptidase activity"/>
    <property type="evidence" value="ECO:0007669"/>
    <property type="project" value="UniProtKB-UniRule"/>
</dbReference>
<dbReference type="RefSeq" id="WP_117562187.1">
    <property type="nucleotide sequence ID" value="NZ_BAABZL010000001.1"/>
</dbReference>
<reference evidence="9" key="2">
    <citation type="submission" date="2020-02" db="EMBL/GenBank/DDBJ databases">
        <authorList>
            <person name="Littmann E."/>
            <person name="Sorbara M."/>
        </authorList>
    </citation>
    <scope>NUCLEOTIDE SEQUENCE</scope>
    <source>
        <strain evidence="9">MSK.1.17</strain>
    </source>
</reference>
<feature type="active site" description="Charge relay system" evidence="5 6">
    <location>
        <position position="105"/>
    </location>
</feature>
<dbReference type="GeneID" id="97208512"/>
<dbReference type="Pfam" id="PF00082">
    <property type="entry name" value="Peptidase_S8"/>
    <property type="match status" value="2"/>
</dbReference>